<dbReference type="EMBL" id="QWIP01000427">
    <property type="protein sequence ID" value="RMY64026.1"/>
    <property type="molecule type" value="Genomic_DNA"/>
</dbReference>
<evidence type="ECO:0000256" key="2">
    <source>
        <dbReference type="ARBA" id="ARBA00006220"/>
    </source>
</evidence>
<accession>A0A3M7DJA0</accession>
<dbReference type="VEuPathDB" id="FungiDB:BTJ68_06255"/>
<keyword evidence="4" id="KW-0479">Metal-binding</keyword>
<dbReference type="AlphaFoldDB" id="A0A3M7DJA0"/>
<keyword evidence="5" id="KW-0378">Hydrolase</keyword>
<dbReference type="OrthoDB" id="1608002at2759"/>
<comment type="cofactor">
    <cofactor evidence="1">
        <name>Mg(2+)</name>
        <dbReference type="ChEBI" id="CHEBI:18420"/>
    </cofactor>
</comment>
<dbReference type="Pfam" id="PF00719">
    <property type="entry name" value="Pyrophosphatase"/>
    <property type="match status" value="1"/>
</dbReference>
<dbReference type="SUPFAM" id="SSF50324">
    <property type="entry name" value="Inorganic pyrophosphatase"/>
    <property type="match status" value="1"/>
</dbReference>
<keyword evidence="6" id="KW-0460">Magnesium</keyword>
<dbReference type="EC" id="3.6.1.1" evidence="3"/>
<proteinExistence type="inferred from homology"/>
<evidence type="ECO:0000256" key="1">
    <source>
        <dbReference type="ARBA" id="ARBA00001946"/>
    </source>
</evidence>
<evidence type="ECO:0000256" key="4">
    <source>
        <dbReference type="ARBA" id="ARBA00022723"/>
    </source>
</evidence>
<dbReference type="PANTHER" id="PTHR10286">
    <property type="entry name" value="INORGANIC PYROPHOSPHATASE"/>
    <property type="match status" value="1"/>
</dbReference>
<reference evidence="7 8" key="1">
    <citation type="journal article" date="2018" name="BMC Genomics">
        <title>Genomic evidence for intraspecific hybridization in a clonal and extremely halotolerant yeast.</title>
        <authorList>
            <person name="Gostincar C."/>
            <person name="Stajich J.E."/>
            <person name="Zupancic J."/>
            <person name="Zalar P."/>
            <person name="Gunde-Cimerman N."/>
        </authorList>
    </citation>
    <scope>NUCLEOTIDE SEQUENCE [LARGE SCALE GENOMIC DNA]</scope>
    <source>
        <strain evidence="7 8">EXF-2682</strain>
    </source>
</reference>
<dbReference type="GO" id="GO:0004427">
    <property type="term" value="F:inorganic diphosphate phosphatase activity"/>
    <property type="evidence" value="ECO:0007669"/>
    <property type="project" value="UniProtKB-EC"/>
</dbReference>
<evidence type="ECO:0000313" key="7">
    <source>
        <dbReference type="EMBL" id="RMY64026.1"/>
    </source>
</evidence>
<dbReference type="Proteomes" id="UP000269276">
    <property type="component" value="Unassembled WGS sequence"/>
</dbReference>
<comment type="similarity">
    <text evidence="2">Belongs to the PPase family.</text>
</comment>
<dbReference type="GO" id="GO:0006796">
    <property type="term" value="P:phosphate-containing compound metabolic process"/>
    <property type="evidence" value="ECO:0007669"/>
    <property type="project" value="InterPro"/>
</dbReference>
<dbReference type="Gene3D" id="3.90.80.10">
    <property type="entry name" value="Inorganic pyrophosphatase"/>
    <property type="match status" value="1"/>
</dbReference>
<evidence type="ECO:0000313" key="8">
    <source>
        <dbReference type="Proteomes" id="UP000269276"/>
    </source>
</evidence>
<dbReference type="InterPro" id="IPR036649">
    <property type="entry name" value="Pyrophosphatase_sf"/>
</dbReference>
<dbReference type="GO" id="GO:0005737">
    <property type="term" value="C:cytoplasm"/>
    <property type="evidence" value="ECO:0007669"/>
    <property type="project" value="InterPro"/>
</dbReference>
<dbReference type="GO" id="GO:0000287">
    <property type="term" value="F:magnesium ion binding"/>
    <property type="evidence" value="ECO:0007669"/>
    <property type="project" value="InterPro"/>
</dbReference>
<sequence length="184" mass="20572">MDAFDVSQDKGYTGQIKPVKILGGLAVNDGGETDWKMLVIGLEDPIASMVDTVEDLEKYRPGVIAAYREWFHIYKIARGNEYIPIIGGSYVNATFAAETVQDPHRFWQALVAGLVDSNEISYNQTTMARYSDSYVQPDEAASRFDIPRSSDIQPAAEKPQKFQEYYYISPNLELISSNSPSAQD</sequence>
<dbReference type="InterPro" id="IPR008162">
    <property type="entry name" value="Pyrophosphatase"/>
</dbReference>
<evidence type="ECO:0000256" key="3">
    <source>
        <dbReference type="ARBA" id="ARBA00012146"/>
    </source>
</evidence>
<evidence type="ECO:0000256" key="5">
    <source>
        <dbReference type="ARBA" id="ARBA00022801"/>
    </source>
</evidence>
<organism evidence="7 8">
    <name type="scientific">Hortaea werneckii</name>
    <name type="common">Black yeast</name>
    <name type="synonym">Cladosporium werneckii</name>
    <dbReference type="NCBI Taxonomy" id="91943"/>
    <lineage>
        <taxon>Eukaryota</taxon>
        <taxon>Fungi</taxon>
        <taxon>Dikarya</taxon>
        <taxon>Ascomycota</taxon>
        <taxon>Pezizomycotina</taxon>
        <taxon>Dothideomycetes</taxon>
        <taxon>Dothideomycetidae</taxon>
        <taxon>Mycosphaerellales</taxon>
        <taxon>Teratosphaeriaceae</taxon>
        <taxon>Hortaea</taxon>
    </lineage>
</organism>
<comment type="caution">
    <text evidence="7">The sequence shown here is derived from an EMBL/GenBank/DDBJ whole genome shotgun (WGS) entry which is preliminary data.</text>
</comment>
<name>A0A3M7DJA0_HORWE</name>
<evidence type="ECO:0000256" key="6">
    <source>
        <dbReference type="ARBA" id="ARBA00022842"/>
    </source>
</evidence>
<gene>
    <name evidence="7" type="ORF">D0863_10126</name>
</gene>
<protein>
    <recommendedName>
        <fullName evidence="3">inorganic diphosphatase</fullName>
        <ecNumber evidence="3">3.6.1.1</ecNumber>
    </recommendedName>
</protein>